<organism evidence="1 2">
    <name type="scientific">Mucuna pruriens</name>
    <name type="common">Velvet bean</name>
    <name type="synonym">Dolichos pruriens</name>
    <dbReference type="NCBI Taxonomy" id="157652"/>
    <lineage>
        <taxon>Eukaryota</taxon>
        <taxon>Viridiplantae</taxon>
        <taxon>Streptophyta</taxon>
        <taxon>Embryophyta</taxon>
        <taxon>Tracheophyta</taxon>
        <taxon>Spermatophyta</taxon>
        <taxon>Magnoliopsida</taxon>
        <taxon>eudicotyledons</taxon>
        <taxon>Gunneridae</taxon>
        <taxon>Pentapetalae</taxon>
        <taxon>rosids</taxon>
        <taxon>fabids</taxon>
        <taxon>Fabales</taxon>
        <taxon>Fabaceae</taxon>
        <taxon>Papilionoideae</taxon>
        <taxon>50 kb inversion clade</taxon>
        <taxon>NPAAA clade</taxon>
        <taxon>indigoferoid/millettioid clade</taxon>
        <taxon>Phaseoleae</taxon>
        <taxon>Mucuna</taxon>
    </lineage>
</organism>
<evidence type="ECO:0000313" key="1">
    <source>
        <dbReference type="EMBL" id="RDY06841.1"/>
    </source>
</evidence>
<dbReference type="AlphaFoldDB" id="A0A371HVM5"/>
<accession>A0A371HVM5</accession>
<comment type="caution">
    <text evidence="1">The sequence shown here is derived from an EMBL/GenBank/DDBJ whole genome shotgun (WGS) entry which is preliminary data.</text>
</comment>
<keyword evidence="2" id="KW-1185">Reference proteome</keyword>
<sequence>MEMTNLSSKLKLLKQFKVSYNAHNDKWSTNELISHERKKGCSETRLKVLTLLRPLKIRKGKTLRIHEKSQSLDIFKSFKAEVELQLGKKIKAIKSDCGGKYYEYGIVLQYTMPGKPSMNSVTE</sequence>
<dbReference type="EMBL" id="QJKJ01001599">
    <property type="protein sequence ID" value="RDY06841.1"/>
    <property type="molecule type" value="Genomic_DNA"/>
</dbReference>
<dbReference type="OrthoDB" id="1935865at2759"/>
<feature type="non-terminal residue" evidence="1">
    <location>
        <position position="1"/>
    </location>
</feature>
<evidence type="ECO:0000313" key="2">
    <source>
        <dbReference type="Proteomes" id="UP000257109"/>
    </source>
</evidence>
<reference evidence="1" key="1">
    <citation type="submission" date="2018-05" db="EMBL/GenBank/DDBJ databases">
        <title>Draft genome of Mucuna pruriens seed.</title>
        <authorList>
            <person name="Nnadi N.E."/>
            <person name="Vos R."/>
            <person name="Hasami M.H."/>
            <person name="Devisetty U.K."/>
            <person name="Aguiy J.C."/>
        </authorList>
    </citation>
    <scope>NUCLEOTIDE SEQUENCE [LARGE SCALE GENOMIC DNA]</scope>
    <source>
        <strain evidence="1">JCA_2017</strain>
    </source>
</reference>
<dbReference type="InterPro" id="IPR012337">
    <property type="entry name" value="RNaseH-like_sf"/>
</dbReference>
<dbReference type="Proteomes" id="UP000257109">
    <property type="component" value="Unassembled WGS sequence"/>
</dbReference>
<gene>
    <name evidence="1" type="ORF">CR513_09112</name>
</gene>
<protein>
    <submittedName>
        <fullName evidence="1">Uncharacterized protein</fullName>
    </submittedName>
</protein>
<proteinExistence type="predicted"/>
<name>A0A371HVM5_MUCPR</name>
<dbReference type="SUPFAM" id="SSF53098">
    <property type="entry name" value="Ribonuclease H-like"/>
    <property type="match status" value="1"/>
</dbReference>